<organism evidence="1 2">
    <name type="scientific">Parenemella sanctibonifatiensis</name>
    <dbReference type="NCBI Taxonomy" id="2016505"/>
    <lineage>
        <taxon>Bacteria</taxon>
        <taxon>Bacillati</taxon>
        <taxon>Actinomycetota</taxon>
        <taxon>Actinomycetes</taxon>
        <taxon>Propionibacteriales</taxon>
        <taxon>Propionibacteriaceae</taxon>
        <taxon>Parenemella</taxon>
    </lineage>
</organism>
<dbReference type="RefSeq" id="WP_094451327.1">
    <property type="nucleotide sequence ID" value="NZ_NMVI01000025.1"/>
</dbReference>
<evidence type="ECO:0000313" key="1">
    <source>
        <dbReference type="EMBL" id="OYN85222.1"/>
    </source>
</evidence>
<dbReference type="EMBL" id="NMVI01000025">
    <property type="protein sequence ID" value="OYN85222.1"/>
    <property type="molecule type" value="Genomic_DNA"/>
</dbReference>
<dbReference type="AlphaFoldDB" id="A0A255E749"/>
<evidence type="ECO:0000313" key="2">
    <source>
        <dbReference type="Proteomes" id="UP000216533"/>
    </source>
</evidence>
<accession>A0A255E749</accession>
<sequence>MLWQVEPAPEGLAEDVPAAGLYGAGIWQQAPDRSSRLNLHLCDLRHPPERAPLPGATLMVDVRGHGTLSVHQRDDLSPDHPASSTARVLSELLALGDSLFAGRVRDVLQAARVLRDRHGEPAAPITVTAEPDLARVAYAASLADPILIWSGPSDPPGTWQDATPLP</sequence>
<protein>
    <submittedName>
        <fullName evidence="1">Uncharacterized protein</fullName>
    </submittedName>
</protein>
<gene>
    <name evidence="1" type="ORF">CGZ92_10420</name>
</gene>
<proteinExistence type="predicted"/>
<reference evidence="1 2" key="1">
    <citation type="submission" date="2017-07" db="EMBL/GenBank/DDBJ databases">
        <title>Draft whole genome sequences of clinical Proprionibacteriaceae strains.</title>
        <authorList>
            <person name="Bernier A.-M."/>
            <person name="Bernard K."/>
            <person name="Domingo M.-C."/>
        </authorList>
    </citation>
    <scope>NUCLEOTIDE SEQUENCE [LARGE SCALE GENOMIC DNA]</scope>
    <source>
        <strain evidence="1 2">NML 160184</strain>
    </source>
</reference>
<comment type="caution">
    <text evidence="1">The sequence shown here is derived from an EMBL/GenBank/DDBJ whole genome shotgun (WGS) entry which is preliminary data.</text>
</comment>
<name>A0A255E749_9ACTN</name>
<dbReference type="Proteomes" id="UP000216533">
    <property type="component" value="Unassembled WGS sequence"/>
</dbReference>